<protein>
    <submittedName>
        <fullName evidence="10">Uncharacterized protein</fullName>
    </submittedName>
</protein>
<feature type="region of interest" description="Disordered" evidence="7">
    <location>
        <begin position="253"/>
        <end position="272"/>
    </location>
</feature>
<dbReference type="GO" id="GO:0003700">
    <property type="term" value="F:DNA-binding transcription factor activity"/>
    <property type="evidence" value="ECO:0007669"/>
    <property type="project" value="InterPro"/>
</dbReference>
<gene>
    <name evidence="10" type="ORF">K2173_003949</name>
</gene>
<keyword evidence="4" id="KW-0238">DNA-binding</keyword>
<evidence type="ECO:0000259" key="9">
    <source>
        <dbReference type="PROSITE" id="PS51370"/>
    </source>
</evidence>
<evidence type="ECO:0000259" key="8">
    <source>
        <dbReference type="PROSITE" id="PS51369"/>
    </source>
</evidence>
<dbReference type="InterPro" id="IPR017887">
    <property type="entry name" value="TF_TCP_subgr"/>
</dbReference>
<organism evidence="10 11">
    <name type="scientific">Erythroxylum novogranatense</name>
    <dbReference type="NCBI Taxonomy" id="1862640"/>
    <lineage>
        <taxon>Eukaryota</taxon>
        <taxon>Viridiplantae</taxon>
        <taxon>Streptophyta</taxon>
        <taxon>Embryophyta</taxon>
        <taxon>Tracheophyta</taxon>
        <taxon>Spermatophyta</taxon>
        <taxon>Magnoliopsida</taxon>
        <taxon>eudicotyledons</taxon>
        <taxon>Gunneridae</taxon>
        <taxon>Pentapetalae</taxon>
        <taxon>rosids</taxon>
        <taxon>fabids</taxon>
        <taxon>Malpighiales</taxon>
        <taxon>Erythroxylaceae</taxon>
        <taxon>Erythroxylum</taxon>
    </lineage>
</organism>
<dbReference type="GO" id="GO:0043565">
    <property type="term" value="F:sequence-specific DNA binding"/>
    <property type="evidence" value="ECO:0007669"/>
    <property type="project" value="TreeGrafter"/>
</dbReference>
<feature type="domain" description="TCP" evidence="8">
    <location>
        <begin position="121"/>
        <end position="179"/>
    </location>
</feature>
<accession>A0AAV8SK30</accession>
<dbReference type="Proteomes" id="UP001159364">
    <property type="component" value="Linkage Group LG10"/>
</dbReference>
<dbReference type="PROSITE" id="PS51369">
    <property type="entry name" value="TCP"/>
    <property type="match status" value="1"/>
</dbReference>
<keyword evidence="11" id="KW-1185">Reference proteome</keyword>
<keyword evidence="2" id="KW-0217">Developmental protein</keyword>
<feature type="domain" description="R" evidence="9">
    <location>
        <begin position="247"/>
        <end position="264"/>
    </location>
</feature>
<comment type="caution">
    <text evidence="10">The sequence shown here is derived from an EMBL/GenBank/DDBJ whole genome shotgun (WGS) entry which is preliminary data.</text>
</comment>
<evidence type="ECO:0000256" key="7">
    <source>
        <dbReference type="SAM" id="MobiDB-lite"/>
    </source>
</evidence>
<comment type="subcellular location">
    <subcellularLocation>
        <location evidence="1">Nucleus</location>
    </subcellularLocation>
</comment>
<feature type="compositionally biased region" description="Basic and acidic residues" evidence="7">
    <location>
        <begin position="120"/>
        <end position="133"/>
    </location>
</feature>
<keyword evidence="5" id="KW-0804">Transcription</keyword>
<reference evidence="10 11" key="1">
    <citation type="submission" date="2021-09" db="EMBL/GenBank/DDBJ databases">
        <title>Genomic insights and catalytic innovation underlie evolution of tropane alkaloids biosynthesis.</title>
        <authorList>
            <person name="Wang Y.-J."/>
            <person name="Tian T."/>
            <person name="Huang J.-P."/>
            <person name="Huang S.-X."/>
        </authorList>
    </citation>
    <scope>NUCLEOTIDE SEQUENCE [LARGE SCALE GENOMIC DNA]</scope>
    <source>
        <strain evidence="10">KIB-2018</strain>
        <tissue evidence="10">Leaf</tissue>
    </source>
</reference>
<dbReference type="EMBL" id="JAIWQS010000010">
    <property type="protein sequence ID" value="KAJ8752313.1"/>
    <property type="molecule type" value="Genomic_DNA"/>
</dbReference>
<dbReference type="Pfam" id="PF03634">
    <property type="entry name" value="TCP"/>
    <property type="match status" value="1"/>
</dbReference>
<feature type="region of interest" description="Disordered" evidence="7">
    <location>
        <begin position="101"/>
        <end position="133"/>
    </location>
</feature>
<evidence type="ECO:0000313" key="11">
    <source>
        <dbReference type="Proteomes" id="UP001159364"/>
    </source>
</evidence>
<evidence type="ECO:0000256" key="6">
    <source>
        <dbReference type="ARBA" id="ARBA00023242"/>
    </source>
</evidence>
<keyword evidence="6" id="KW-0539">Nucleus</keyword>
<evidence type="ECO:0000256" key="1">
    <source>
        <dbReference type="ARBA" id="ARBA00004123"/>
    </source>
</evidence>
<proteinExistence type="predicted"/>
<evidence type="ECO:0000256" key="3">
    <source>
        <dbReference type="ARBA" id="ARBA00023015"/>
    </source>
</evidence>
<dbReference type="GO" id="GO:2000032">
    <property type="term" value="P:regulation of secondary shoot formation"/>
    <property type="evidence" value="ECO:0007669"/>
    <property type="project" value="TreeGrafter"/>
</dbReference>
<dbReference type="PROSITE" id="PS51370">
    <property type="entry name" value="R"/>
    <property type="match status" value="1"/>
</dbReference>
<evidence type="ECO:0000256" key="5">
    <source>
        <dbReference type="ARBA" id="ARBA00023163"/>
    </source>
</evidence>
<evidence type="ECO:0000313" key="10">
    <source>
        <dbReference type="EMBL" id="KAJ8752313.1"/>
    </source>
</evidence>
<keyword evidence="3" id="KW-0805">Transcription regulation</keyword>
<dbReference type="InterPro" id="IPR017888">
    <property type="entry name" value="CYC/TB1_R_domain"/>
</dbReference>
<sequence length="388" mass="44372">MIPSSNNGNNPISSSDQLAYNRPCFSEIIANSKQEDFLSSFFHFPSHFNLHEDFDLGDHDLFIQERHELLLQSLQAADPAVYDTIDSMVDSKKSDVGELDKICSKKPHQSAEQIPRKRSSKPDRHSKIDTRHGPRDRRIRLSLKVAPNFFDLQEKLNFDKPSKTIEWLLIQAASEIKKLYSGIMNYGCSTVAIESASSTSECEVMSGIDEIFFKRNNISKGKPTPRIVNKEKKARLSCKRGVHFLPRALRDKARERARERTREKMKIRKSSHESMIHYHYQQATDKGLNQLSCLNPFETGEESATHGHLMNPSTDQLVELLRSSQEQNPFRTTIEGSNMIDESLVVMSKWSPSSLFSHLENSGISQENQFTDFQSCKPWELYNGKSLC</sequence>
<dbReference type="PANTHER" id="PTHR31072:SF226">
    <property type="entry name" value="TRANSCRIPTION FACTOR TCP18"/>
    <property type="match status" value="1"/>
</dbReference>
<name>A0AAV8SK30_9ROSI</name>
<dbReference type="AlphaFoldDB" id="A0AAV8SK30"/>
<dbReference type="InterPro" id="IPR005333">
    <property type="entry name" value="Transcription_factor_TCP"/>
</dbReference>
<evidence type="ECO:0000256" key="4">
    <source>
        <dbReference type="ARBA" id="ARBA00023125"/>
    </source>
</evidence>
<dbReference type="PANTHER" id="PTHR31072">
    <property type="entry name" value="TRANSCRIPTION FACTOR TCP4-RELATED"/>
    <property type="match status" value="1"/>
</dbReference>
<evidence type="ECO:0000256" key="2">
    <source>
        <dbReference type="ARBA" id="ARBA00022473"/>
    </source>
</evidence>
<dbReference type="GO" id="GO:0005634">
    <property type="term" value="C:nucleus"/>
    <property type="evidence" value="ECO:0007669"/>
    <property type="project" value="UniProtKB-SubCell"/>
</dbReference>